<evidence type="ECO:0000256" key="9">
    <source>
        <dbReference type="ARBA" id="ARBA00023679"/>
    </source>
</evidence>
<dbReference type="InterPro" id="IPR015376">
    <property type="entry name" value="Znr_NADH_PPase"/>
</dbReference>
<accession>A0A3P3QCL4</accession>
<evidence type="ECO:0000259" key="10">
    <source>
        <dbReference type="PROSITE" id="PS51462"/>
    </source>
</evidence>
<dbReference type="PROSITE" id="PS51462">
    <property type="entry name" value="NUDIX"/>
    <property type="match status" value="1"/>
</dbReference>
<comment type="cofactor">
    <cofactor evidence="2">
        <name>Zn(2+)</name>
        <dbReference type="ChEBI" id="CHEBI:29105"/>
    </cofactor>
</comment>
<dbReference type="NCBIfam" id="NF001299">
    <property type="entry name" value="PRK00241.1"/>
    <property type="match status" value="1"/>
</dbReference>
<organism evidence="11 12">
    <name type="scientific">Rheinheimera mesophila</name>
    <dbReference type="NCBI Taxonomy" id="1547515"/>
    <lineage>
        <taxon>Bacteria</taxon>
        <taxon>Pseudomonadati</taxon>
        <taxon>Pseudomonadota</taxon>
        <taxon>Gammaproteobacteria</taxon>
        <taxon>Chromatiales</taxon>
        <taxon>Chromatiaceae</taxon>
        <taxon>Rheinheimera</taxon>
    </lineage>
</organism>
<dbReference type="CDD" id="cd03429">
    <property type="entry name" value="NUDIX_NADH_pyrophosphatase_Nudt13"/>
    <property type="match status" value="1"/>
</dbReference>
<evidence type="ECO:0000313" key="12">
    <source>
        <dbReference type="Proteomes" id="UP000276260"/>
    </source>
</evidence>
<protein>
    <recommendedName>
        <fullName evidence="4">NAD(+) diphosphatase</fullName>
        <ecNumber evidence="4">3.6.1.22</ecNumber>
    </recommendedName>
</protein>
<evidence type="ECO:0000256" key="4">
    <source>
        <dbReference type="ARBA" id="ARBA00012381"/>
    </source>
</evidence>
<evidence type="ECO:0000256" key="3">
    <source>
        <dbReference type="ARBA" id="ARBA00009595"/>
    </source>
</evidence>
<dbReference type="EMBL" id="RRCF01000006">
    <property type="protein sequence ID" value="RRJ18871.1"/>
    <property type="molecule type" value="Genomic_DNA"/>
</dbReference>
<dbReference type="InterPro" id="IPR049734">
    <property type="entry name" value="NudC-like_C"/>
</dbReference>
<dbReference type="PANTHER" id="PTHR42904">
    <property type="entry name" value="NUDIX HYDROLASE, NUDC SUBFAMILY"/>
    <property type="match status" value="1"/>
</dbReference>
<dbReference type="PROSITE" id="PS00893">
    <property type="entry name" value="NUDIX_BOX"/>
    <property type="match status" value="1"/>
</dbReference>
<dbReference type="RefSeq" id="WP_046519836.1">
    <property type="nucleotide sequence ID" value="NZ_LAVS01000018.1"/>
</dbReference>
<dbReference type="GO" id="GO:0110153">
    <property type="term" value="F:RNA NAD-cap (NMN-forming) hydrolase activity"/>
    <property type="evidence" value="ECO:0007669"/>
    <property type="project" value="RHEA"/>
</dbReference>
<keyword evidence="6 11" id="KW-0378">Hydrolase</keyword>
<dbReference type="Pfam" id="PF09297">
    <property type="entry name" value="Zn_ribbon_NUD"/>
    <property type="match status" value="1"/>
</dbReference>
<dbReference type="Pfam" id="PF00293">
    <property type="entry name" value="NUDIX"/>
    <property type="match status" value="1"/>
</dbReference>
<dbReference type="EC" id="3.6.1.22" evidence="4"/>
<evidence type="ECO:0000313" key="11">
    <source>
        <dbReference type="EMBL" id="RRJ18871.1"/>
    </source>
</evidence>
<name>A0A3P3QCL4_9GAMM</name>
<dbReference type="InterPro" id="IPR050241">
    <property type="entry name" value="NAD-cap_RNA_hydrolase_NudC"/>
</dbReference>
<gene>
    <name evidence="11" type="ORF">EIK76_16770</name>
</gene>
<evidence type="ECO:0000256" key="7">
    <source>
        <dbReference type="ARBA" id="ARBA00022842"/>
    </source>
</evidence>
<keyword evidence="12" id="KW-1185">Reference proteome</keyword>
<dbReference type="PANTHER" id="PTHR42904:SF6">
    <property type="entry name" value="NAD-CAPPED RNA HYDROLASE NUDT12"/>
    <property type="match status" value="1"/>
</dbReference>
<keyword evidence="7" id="KW-0460">Magnesium</keyword>
<dbReference type="InterPro" id="IPR015797">
    <property type="entry name" value="NUDIX_hydrolase-like_dom_sf"/>
</dbReference>
<reference evidence="11 12" key="1">
    <citation type="submission" date="2018-11" db="EMBL/GenBank/DDBJ databases">
        <title>Draft genome analysis of Rheinheimera mesophila isolated from an industrial waste site.</title>
        <authorList>
            <person name="Yu Q."/>
            <person name="Qi Y."/>
            <person name="Zhang H."/>
            <person name="Lu Y."/>
            <person name="Pu J."/>
        </authorList>
    </citation>
    <scope>NUCLEOTIDE SEQUENCE [LARGE SCALE GENOMIC DNA]</scope>
    <source>
        <strain evidence="11 12">IITR13</strain>
    </source>
</reference>
<evidence type="ECO:0000256" key="2">
    <source>
        <dbReference type="ARBA" id="ARBA00001947"/>
    </source>
</evidence>
<dbReference type="AlphaFoldDB" id="A0A3P3QCL4"/>
<keyword evidence="8" id="KW-0520">NAD</keyword>
<comment type="caution">
    <text evidence="11">The sequence shown here is derived from an EMBL/GenBank/DDBJ whole genome shotgun (WGS) entry which is preliminary data.</text>
</comment>
<dbReference type="InterPro" id="IPR000086">
    <property type="entry name" value="NUDIX_hydrolase_dom"/>
</dbReference>
<evidence type="ECO:0000256" key="8">
    <source>
        <dbReference type="ARBA" id="ARBA00023027"/>
    </source>
</evidence>
<dbReference type="InterPro" id="IPR020084">
    <property type="entry name" value="NUDIX_hydrolase_CS"/>
</dbReference>
<sequence>MIKHNVPATVDLFGHWFIVSQGKLWLPSVEAAPPLCRYDQLPKFLDGTESVCLLGAIEGVNCYLLNYTDRPHAEEEWHSARVLLQHPAAIFEHAARACQVALFLQTHRYCGQCGSSMHLVNWELAALCHKCGHRCYPRINPCVLIAVVNDKNQLLLARSARHKTGFFSILAGFVESAETLEQAAVREVKEEVGIEITNLRYMGSQPWPFPHSLMTAFIADYKSGELVCQPDEIEEAHWFDVDQLPQVPTVATLSGQVIEYIARGGR</sequence>
<comment type="similarity">
    <text evidence="3">Belongs to the Nudix hydrolase family. NudC subfamily.</text>
</comment>
<evidence type="ECO:0000256" key="1">
    <source>
        <dbReference type="ARBA" id="ARBA00001946"/>
    </source>
</evidence>
<evidence type="ECO:0000256" key="5">
    <source>
        <dbReference type="ARBA" id="ARBA00022723"/>
    </source>
</evidence>
<proteinExistence type="inferred from homology"/>
<dbReference type="OrthoDB" id="9791656at2"/>
<dbReference type="Gene3D" id="3.90.79.10">
    <property type="entry name" value="Nucleoside Triphosphate Pyrophosphohydrolase"/>
    <property type="match status" value="1"/>
</dbReference>
<dbReference type="GO" id="GO:0019677">
    <property type="term" value="P:NAD+ catabolic process"/>
    <property type="evidence" value="ECO:0007669"/>
    <property type="project" value="TreeGrafter"/>
</dbReference>
<comment type="catalytic activity">
    <reaction evidence="9">
        <text>a 5'-end NAD(+)-phospho-ribonucleoside in mRNA + H2O = a 5'-end phospho-adenosine-phospho-ribonucleoside in mRNA + beta-nicotinamide D-ribonucleotide + 2 H(+)</text>
        <dbReference type="Rhea" id="RHEA:60876"/>
        <dbReference type="Rhea" id="RHEA-COMP:15698"/>
        <dbReference type="Rhea" id="RHEA-COMP:15719"/>
        <dbReference type="ChEBI" id="CHEBI:14649"/>
        <dbReference type="ChEBI" id="CHEBI:15377"/>
        <dbReference type="ChEBI" id="CHEBI:15378"/>
        <dbReference type="ChEBI" id="CHEBI:144029"/>
        <dbReference type="ChEBI" id="CHEBI:144051"/>
    </reaction>
    <physiologicalReaction direction="left-to-right" evidence="9">
        <dbReference type="Rhea" id="RHEA:60877"/>
    </physiologicalReaction>
</comment>
<feature type="domain" description="Nudix hydrolase" evidence="10">
    <location>
        <begin position="138"/>
        <end position="262"/>
    </location>
</feature>
<keyword evidence="5" id="KW-0479">Metal-binding</keyword>
<comment type="cofactor">
    <cofactor evidence="1">
        <name>Mg(2+)</name>
        <dbReference type="ChEBI" id="CHEBI:18420"/>
    </cofactor>
</comment>
<dbReference type="GO" id="GO:0005829">
    <property type="term" value="C:cytosol"/>
    <property type="evidence" value="ECO:0007669"/>
    <property type="project" value="TreeGrafter"/>
</dbReference>
<dbReference type="GO" id="GO:0006742">
    <property type="term" value="P:NADP+ catabolic process"/>
    <property type="evidence" value="ECO:0007669"/>
    <property type="project" value="TreeGrafter"/>
</dbReference>
<dbReference type="Proteomes" id="UP000276260">
    <property type="component" value="Unassembled WGS sequence"/>
</dbReference>
<dbReference type="SUPFAM" id="SSF55811">
    <property type="entry name" value="Nudix"/>
    <property type="match status" value="1"/>
</dbReference>
<evidence type="ECO:0000256" key="6">
    <source>
        <dbReference type="ARBA" id="ARBA00022801"/>
    </source>
</evidence>
<dbReference type="GO" id="GO:0046872">
    <property type="term" value="F:metal ion binding"/>
    <property type="evidence" value="ECO:0007669"/>
    <property type="project" value="UniProtKB-KW"/>
</dbReference>
<dbReference type="Gene3D" id="3.90.79.20">
    <property type="match status" value="1"/>
</dbReference>
<dbReference type="GO" id="GO:0035529">
    <property type="term" value="F:NADH pyrophosphatase activity"/>
    <property type="evidence" value="ECO:0007669"/>
    <property type="project" value="TreeGrafter"/>
</dbReference>